<feature type="compositionally biased region" description="Basic and acidic residues" evidence="1">
    <location>
        <begin position="219"/>
        <end position="241"/>
    </location>
</feature>
<dbReference type="OMA" id="CEDSQPQ"/>
<feature type="compositionally biased region" description="Basic and acidic residues" evidence="1">
    <location>
        <begin position="484"/>
        <end position="500"/>
    </location>
</feature>
<dbReference type="Gramene" id="KQL15296">
    <property type="protein sequence ID" value="KQL15296"/>
    <property type="gene ID" value="SETIT_024049mg"/>
</dbReference>
<feature type="region of interest" description="Disordered" evidence="1">
    <location>
        <begin position="1"/>
        <end position="619"/>
    </location>
</feature>
<dbReference type="HOGENOM" id="CLU_441736_0_0_1"/>
<dbReference type="Proteomes" id="UP000004995">
    <property type="component" value="Unassembled WGS sequence"/>
</dbReference>
<name>K3ZBX6_SETIT</name>
<reference evidence="2" key="2">
    <citation type="submission" date="2018-08" db="UniProtKB">
        <authorList>
            <consortium name="EnsemblPlants"/>
        </authorList>
    </citation>
    <scope>IDENTIFICATION</scope>
    <source>
        <strain evidence="2">Yugu1</strain>
    </source>
</reference>
<feature type="compositionally biased region" description="Low complexity" evidence="1">
    <location>
        <begin position="154"/>
        <end position="163"/>
    </location>
</feature>
<feature type="compositionally biased region" description="Polar residues" evidence="1">
    <location>
        <begin position="520"/>
        <end position="531"/>
    </location>
</feature>
<feature type="compositionally biased region" description="Acidic residues" evidence="1">
    <location>
        <begin position="127"/>
        <end position="140"/>
    </location>
</feature>
<sequence length="619" mass="67530">MAQRGPPFDFDLNEPTPPEEDDGAADASGARAPEPMREPSPRDLLPPSPLDTLPPPQHDALPSPEPSPRDPLPAPSPEPSPRDPLPAAVPESSPRDPLPSPTHEPSPRDPLHPPSPVLDLEAPLSSLDDEDDYDYDEEELPPPPPLPPFGLPNAAAPARSSSSVDAPHALPVRPNGQGEPLGDTARLSSPENSAPRGPSRSASGTASSHRSRRRPYSYDPRDDDAISKQRRVDNYDDDARSSRSGNRRSGCPRRYERSELASPPHYEQGGGRRAPGTHGPPGAPPRNRRRQRRPQHGYHQYPGPIQKQQGRGREQPQGFRGQERQQAHQGHHEVPKVGYSSYDPLSGSFVRWGSPDDDRQSPEREPIDGNGGYHQRREAPPFRQSSRPRGREDSCHGRQNQAQEPPKTGGYHQRWEAPSLRPSSAHGRDSSSGGRKGPPQQPINGGAYQQRKAPRGGDHFPDRPYHPYARDGGASDRANGGHQARREPPPNYEYRRDSKQRPVGVQTSQASVPTVAPSATMLSSQDQQQAHSVGHVQGIPTIPPSTGRAAARQRVERSNMAVSRVRRCPGRSGGRPHKNGGPPLPRAREHHHLPVAPAPARPLAAPDGRLHTNRAGRFA</sequence>
<accession>K3ZBX6</accession>
<organism evidence="2 3">
    <name type="scientific">Setaria italica</name>
    <name type="common">Foxtail millet</name>
    <name type="synonym">Panicum italicum</name>
    <dbReference type="NCBI Taxonomy" id="4555"/>
    <lineage>
        <taxon>Eukaryota</taxon>
        <taxon>Viridiplantae</taxon>
        <taxon>Streptophyta</taxon>
        <taxon>Embryophyta</taxon>
        <taxon>Tracheophyta</taxon>
        <taxon>Spermatophyta</taxon>
        <taxon>Magnoliopsida</taxon>
        <taxon>Liliopsida</taxon>
        <taxon>Poales</taxon>
        <taxon>Poaceae</taxon>
        <taxon>PACMAD clade</taxon>
        <taxon>Panicoideae</taxon>
        <taxon>Panicodae</taxon>
        <taxon>Paniceae</taxon>
        <taxon>Cenchrinae</taxon>
        <taxon>Setaria</taxon>
    </lineage>
</organism>
<feature type="compositionally biased region" description="Basic and acidic residues" evidence="1">
    <location>
        <begin position="321"/>
        <end position="335"/>
    </location>
</feature>
<feature type="compositionally biased region" description="Basic residues" evidence="1">
    <location>
        <begin position="564"/>
        <end position="578"/>
    </location>
</feature>
<evidence type="ECO:0000256" key="1">
    <source>
        <dbReference type="SAM" id="MobiDB-lite"/>
    </source>
</evidence>
<dbReference type="AlphaFoldDB" id="K3ZBX6"/>
<feature type="compositionally biased region" description="Basic and acidic residues" evidence="1">
    <location>
        <begin position="354"/>
        <end position="367"/>
    </location>
</feature>
<feature type="compositionally biased region" description="Basic and acidic residues" evidence="1">
    <location>
        <begin position="455"/>
        <end position="469"/>
    </location>
</feature>
<dbReference type="EMBL" id="AGNK02001682">
    <property type="status" value="NOT_ANNOTATED_CDS"/>
    <property type="molecule type" value="Genomic_DNA"/>
</dbReference>
<dbReference type="InParanoid" id="K3ZBX6"/>
<reference evidence="3" key="1">
    <citation type="journal article" date="2012" name="Nat. Biotechnol.">
        <title>Reference genome sequence of the model plant Setaria.</title>
        <authorList>
            <person name="Bennetzen J.L."/>
            <person name="Schmutz J."/>
            <person name="Wang H."/>
            <person name="Percifield R."/>
            <person name="Hawkins J."/>
            <person name="Pontaroli A.C."/>
            <person name="Estep M."/>
            <person name="Feng L."/>
            <person name="Vaughn J.N."/>
            <person name="Grimwood J."/>
            <person name="Jenkins J."/>
            <person name="Barry K."/>
            <person name="Lindquist E."/>
            <person name="Hellsten U."/>
            <person name="Deshpande S."/>
            <person name="Wang X."/>
            <person name="Wu X."/>
            <person name="Mitros T."/>
            <person name="Triplett J."/>
            <person name="Yang X."/>
            <person name="Ye C.Y."/>
            <person name="Mauro-Herrera M."/>
            <person name="Wang L."/>
            <person name="Li P."/>
            <person name="Sharma M."/>
            <person name="Sharma R."/>
            <person name="Ronald P.C."/>
            <person name="Panaud O."/>
            <person name="Kellogg E.A."/>
            <person name="Brutnell T.P."/>
            <person name="Doust A.N."/>
            <person name="Tuskan G.A."/>
            <person name="Rokhsar D."/>
            <person name="Devos K.M."/>
        </authorList>
    </citation>
    <scope>NUCLEOTIDE SEQUENCE [LARGE SCALE GENOMIC DNA]</scope>
    <source>
        <strain evidence="3">cv. Yugu1</strain>
    </source>
</reference>
<keyword evidence="3" id="KW-1185">Reference proteome</keyword>
<evidence type="ECO:0000313" key="2">
    <source>
        <dbReference type="EnsemblPlants" id="KQL15296"/>
    </source>
</evidence>
<protein>
    <submittedName>
        <fullName evidence="2">Uncharacterized protein</fullName>
    </submittedName>
</protein>
<feature type="compositionally biased region" description="Pro residues" evidence="1">
    <location>
        <begin position="141"/>
        <end position="150"/>
    </location>
</feature>
<evidence type="ECO:0000313" key="3">
    <source>
        <dbReference type="Proteomes" id="UP000004995"/>
    </source>
</evidence>
<feature type="compositionally biased region" description="Pro residues" evidence="1">
    <location>
        <begin position="44"/>
        <end position="84"/>
    </location>
</feature>
<dbReference type="EnsemblPlants" id="KQL15296">
    <property type="protein sequence ID" value="KQL15296"/>
    <property type="gene ID" value="SETIT_024049mg"/>
</dbReference>
<proteinExistence type="predicted"/>
<feature type="compositionally biased region" description="Basic residues" evidence="1">
    <location>
        <begin position="286"/>
        <end position="296"/>
    </location>
</feature>